<dbReference type="InterPro" id="IPR011704">
    <property type="entry name" value="ATPase_dyneun-rel_AAA"/>
</dbReference>
<dbReference type="CDD" id="cd00009">
    <property type="entry name" value="AAA"/>
    <property type="match status" value="1"/>
</dbReference>
<name>A0ABQ4GMW7_9ACTN</name>
<feature type="region of interest" description="Disordered" evidence="1">
    <location>
        <begin position="274"/>
        <end position="328"/>
    </location>
</feature>
<dbReference type="Pfam" id="PF07728">
    <property type="entry name" value="AAA_5"/>
    <property type="match status" value="1"/>
</dbReference>
<feature type="compositionally biased region" description="Low complexity" evidence="1">
    <location>
        <begin position="275"/>
        <end position="285"/>
    </location>
</feature>
<organism evidence="3 4">
    <name type="scientific">Microbispora siamensis</name>
    <dbReference type="NCBI Taxonomy" id="564413"/>
    <lineage>
        <taxon>Bacteria</taxon>
        <taxon>Bacillati</taxon>
        <taxon>Actinomycetota</taxon>
        <taxon>Actinomycetes</taxon>
        <taxon>Streptosporangiales</taxon>
        <taxon>Streptosporangiaceae</taxon>
        <taxon>Microbispora</taxon>
    </lineage>
</organism>
<feature type="compositionally biased region" description="Basic residues" evidence="1">
    <location>
        <begin position="363"/>
        <end position="378"/>
    </location>
</feature>
<protein>
    <recommendedName>
        <fullName evidence="2">ATPase dynein-related AAA domain-containing protein</fullName>
    </recommendedName>
</protein>
<dbReference type="SUPFAM" id="SSF52540">
    <property type="entry name" value="P-loop containing nucleoside triphosphate hydrolases"/>
    <property type="match status" value="1"/>
</dbReference>
<feature type="compositionally biased region" description="Basic residues" evidence="1">
    <location>
        <begin position="406"/>
        <end position="431"/>
    </location>
</feature>
<feature type="region of interest" description="Disordered" evidence="1">
    <location>
        <begin position="344"/>
        <end position="444"/>
    </location>
</feature>
<accession>A0ABQ4GMW7</accession>
<evidence type="ECO:0000313" key="3">
    <source>
        <dbReference type="EMBL" id="GIH62773.1"/>
    </source>
</evidence>
<evidence type="ECO:0000259" key="2">
    <source>
        <dbReference type="Pfam" id="PF07728"/>
    </source>
</evidence>
<proteinExistence type="predicted"/>
<keyword evidence="4" id="KW-1185">Reference proteome</keyword>
<dbReference type="InterPro" id="IPR027417">
    <property type="entry name" value="P-loop_NTPase"/>
</dbReference>
<feature type="compositionally biased region" description="Low complexity" evidence="1">
    <location>
        <begin position="299"/>
        <end position="326"/>
    </location>
</feature>
<reference evidence="3 4" key="1">
    <citation type="submission" date="2021-01" db="EMBL/GenBank/DDBJ databases">
        <title>Whole genome shotgun sequence of Microbispora siamensis NBRC 104113.</title>
        <authorList>
            <person name="Komaki H."/>
            <person name="Tamura T."/>
        </authorList>
    </citation>
    <scope>NUCLEOTIDE SEQUENCE [LARGE SCALE GENOMIC DNA]</scope>
    <source>
        <strain evidence="3 4">NBRC 104113</strain>
    </source>
</reference>
<evidence type="ECO:0000256" key="1">
    <source>
        <dbReference type="SAM" id="MobiDB-lite"/>
    </source>
</evidence>
<gene>
    <name evidence="3" type="ORF">Msi02_35900</name>
</gene>
<evidence type="ECO:0000313" key="4">
    <source>
        <dbReference type="Proteomes" id="UP000660454"/>
    </source>
</evidence>
<feature type="compositionally biased region" description="Low complexity" evidence="1">
    <location>
        <begin position="392"/>
        <end position="405"/>
    </location>
</feature>
<comment type="caution">
    <text evidence="3">The sequence shown here is derived from an EMBL/GenBank/DDBJ whole genome shotgun (WGS) entry which is preliminary data.</text>
</comment>
<dbReference type="EMBL" id="BOOF01000018">
    <property type="protein sequence ID" value="GIH62773.1"/>
    <property type="molecule type" value="Genomic_DNA"/>
</dbReference>
<dbReference type="Proteomes" id="UP000660454">
    <property type="component" value="Unassembled WGS sequence"/>
</dbReference>
<sequence length="444" mass="48653">MQATLTVTPAQLPDVLLHVAVVRPVFLWGAPGIGKSSLVRAFADSLGLDCVTLLGTQLAPEDLIGVPQIVGDRSRFAPPETIARQEPYCLFLDELNASSPEVQKAFYSLILDRRIGTYELPAGSVVISAGNRATDNALARPMPSALVNRMIHIHLRASADDWLSWAATSGIHPWIVDYLVQRPDHLRSAPPKTEEPFSTPRGWHMLSDAMHSYGEGLDDETLGMLAYGTLTAAHASAFRAYVKTVRHAYDLDAVIKGDATCRALPRPATCCTSCPRPSGPGWSRSCRSRRSTPRPPAGSSPSGPRTCSSSWRGSRSNARSSSSRRATTARRCCRRGSWSRSAATCRAWPRPGPEAAGEPTRSAWRRSHGRRSSRRRTNGRWPVCGARPGCPPSSTCRPSRTSSQARSRRPRPTTTRRRSRSGSPPRRRRRSRWPEARATPSGAR</sequence>
<dbReference type="Gene3D" id="3.40.50.300">
    <property type="entry name" value="P-loop containing nucleotide triphosphate hydrolases"/>
    <property type="match status" value="1"/>
</dbReference>
<feature type="domain" description="ATPase dynein-related AAA" evidence="2">
    <location>
        <begin position="24"/>
        <end position="117"/>
    </location>
</feature>